<dbReference type="Pfam" id="PF11306">
    <property type="entry name" value="DUF3108"/>
    <property type="match status" value="1"/>
</dbReference>
<dbReference type="KEGG" id="add:HUW48_22485"/>
<protein>
    <recommendedName>
        <fullName evidence="4">DUF3108 domain-containing protein</fullName>
    </recommendedName>
</protein>
<feature type="chain" id="PRO_5029902831" description="DUF3108 domain-containing protein" evidence="1">
    <location>
        <begin position="19"/>
        <end position="243"/>
    </location>
</feature>
<dbReference type="RefSeq" id="WP_182413065.1">
    <property type="nucleotide sequence ID" value="NZ_CP055153.1"/>
</dbReference>
<dbReference type="InterPro" id="IPR021457">
    <property type="entry name" value="DUF3108"/>
</dbReference>
<dbReference type="Proteomes" id="UP000514509">
    <property type="component" value="Chromosome"/>
</dbReference>
<evidence type="ECO:0008006" key="4">
    <source>
        <dbReference type="Google" id="ProtNLM"/>
    </source>
</evidence>
<evidence type="ECO:0000256" key="1">
    <source>
        <dbReference type="SAM" id="SignalP"/>
    </source>
</evidence>
<dbReference type="EMBL" id="CP055153">
    <property type="protein sequence ID" value="QMU30621.1"/>
    <property type="molecule type" value="Genomic_DNA"/>
</dbReference>
<name>A0A7L7LCS5_9BACT</name>
<gene>
    <name evidence="2" type="ORF">HUW48_22485</name>
</gene>
<keyword evidence="3" id="KW-1185">Reference proteome</keyword>
<feature type="signal peptide" evidence="1">
    <location>
        <begin position="1"/>
        <end position="18"/>
    </location>
</feature>
<evidence type="ECO:0000313" key="2">
    <source>
        <dbReference type="EMBL" id="QMU30621.1"/>
    </source>
</evidence>
<keyword evidence="1" id="KW-0732">Signal</keyword>
<dbReference type="AlphaFoldDB" id="A0A7L7LCS5"/>
<reference evidence="2 3" key="1">
    <citation type="submission" date="2020-08" db="EMBL/GenBank/DDBJ databases">
        <title>Adhaeribacter dokdonensis sp. nov., isolated from the rhizosphere of Elymus tsukushiensis, a plant native to the Dokdo Islands, Republic of Korea.</title>
        <authorList>
            <person name="Ghim S.Y."/>
        </authorList>
    </citation>
    <scope>NUCLEOTIDE SEQUENCE [LARGE SCALE GENOMIC DNA]</scope>
    <source>
        <strain evidence="2 3">KUDC8001</strain>
    </source>
</reference>
<organism evidence="2 3">
    <name type="scientific">Adhaeribacter radiodurans</name>
    <dbReference type="NCBI Taxonomy" id="2745197"/>
    <lineage>
        <taxon>Bacteria</taxon>
        <taxon>Pseudomonadati</taxon>
        <taxon>Bacteroidota</taxon>
        <taxon>Cytophagia</taxon>
        <taxon>Cytophagales</taxon>
        <taxon>Hymenobacteraceae</taxon>
        <taxon>Adhaeribacter</taxon>
    </lineage>
</organism>
<proteinExistence type="predicted"/>
<evidence type="ECO:0000313" key="3">
    <source>
        <dbReference type="Proteomes" id="UP000514509"/>
    </source>
</evidence>
<sequence length="243" mass="28038">MKIYIFLLAFCVSLPTIAQSVDTIRVGDQLNIKQLRPGVKQYVRYVLQDGKRIKVDLWTRTTEFIAKTKTVRISQALESFDSSKRKTITSTFHLPSFSPIHHERATELLKEEFTFLDTTVLIKVNGEGKTPLRLYAPTYNFETDAELFQMLPWRENYIAVLNFYHPGSGVPDWYTFKVDGVEEVTTSNGQKFKCFKIITNYNKPEYGTTIFWFDTKSRHFVKQKSELPGGGVLIKALVSIPEF</sequence>
<accession>A0A7L7LCS5</accession>